<keyword evidence="3" id="KW-0677">Repeat</keyword>
<evidence type="ECO:0000259" key="4">
    <source>
        <dbReference type="Pfam" id="PF17882"/>
    </source>
</evidence>
<dbReference type="Gene3D" id="2.40.128.450">
    <property type="match status" value="2"/>
</dbReference>
<accession>A0A1T3P024</accession>
<feature type="domain" description="OAA-family lectin sugar binding" evidence="4">
    <location>
        <begin position="2"/>
        <end position="84"/>
    </location>
</feature>
<dbReference type="GO" id="GO:0030246">
    <property type="term" value="F:carbohydrate binding"/>
    <property type="evidence" value="ECO:0007669"/>
    <property type="project" value="UniProtKB-KW"/>
</dbReference>
<dbReference type="AlphaFoldDB" id="A0A1T3P024"/>
<comment type="similarity">
    <text evidence="1">Belongs to the bacterial lectin family.</text>
</comment>
<evidence type="ECO:0000313" key="6">
    <source>
        <dbReference type="Proteomes" id="UP000190037"/>
    </source>
</evidence>
<comment type="caution">
    <text evidence="5">The sequence shown here is derived from an EMBL/GenBank/DDBJ whole genome shotgun (WGS) entry which is preliminary data.</text>
</comment>
<evidence type="ECO:0000256" key="2">
    <source>
        <dbReference type="ARBA" id="ARBA00022734"/>
    </source>
</evidence>
<proteinExistence type="inferred from homology"/>
<dbReference type="Pfam" id="PF17882">
    <property type="entry name" value="SBD"/>
    <property type="match status" value="1"/>
</dbReference>
<dbReference type="RefSeq" id="WP_078976724.1">
    <property type="nucleotide sequence ID" value="NZ_MWQN01000001.1"/>
</dbReference>
<evidence type="ECO:0000256" key="3">
    <source>
        <dbReference type="ARBA" id="ARBA00022737"/>
    </source>
</evidence>
<dbReference type="EMBL" id="MWQN01000001">
    <property type="protein sequence ID" value="OPC82458.1"/>
    <property type="molecule type" value="Genomic_DNA"/>
</dbReference>
<dbReference type="Proteomes" id="UP000190037">
    <property type="component" value="Unassembled WGS sequence"/>
</dbReference>
<dbReference type="InterPro" id="IPR040964">
    <property type="entry name" value="SBD"/>
</dbReference>
<keyword evidence="2" id="KW-0430">Lectin</keyword>
<dbReference type="InterPro" id="IPR053726">
    <property type="entry name" value="Bacterial_Lectin_Domain_sf"/>
</dbReference>
<organism evidence="5 6">
    <name type="scientific">Embleya scabrispora</name>
    <dbReference type="NCBI Taxonomy" id="159449"/>
    <lineage>
        <taxon>Bacteria</taxon>
        <taxon>Bacillati</taxon>
        <taxon>Actinomycetota</taxon>
        <taxon>Actinomycetes</taxon>
        <taxon>Kitasatosporales</taxon>
        <taxon>Streptomycetaceae</taxon>
        <taxon>Embleya</taxon>
    </lineage>
</organism>
<evidence type="ECO:0000313" key="5">
    <source>
        <dbReference type="EMBL" id="OPC82458.1"/>
    </source>
</evidence>
<protein>
    <recommendedName>
        <fullName evidence="4">OAA-family lectin sugar binding domain-containing protein</fullName>
    </recommendedName>
</protein>
<dbReference type="OrthoDB" id="3479129at2"/>
<gene>
    <name evidence="5" type="ORF">B4N89_17285</name>
</gene>
<keyword evidence="6" id="KW-1185">Reference proteome</keyword>
<evidence type="ECO:0000256" key="1">
    <source>
        <dbReference type="ARBA" id="ARBA00008512"/>
    </source>
</evidence>
<sequence>MATYRTQIQFGAPNAPWHDDADLAIVLQTRNAVVPDKARPATGTQITWSGPQGSGSITFFDDGASFQGAAQFPGEGPVAYRGTAR</sequence>
<name>A0A1T3P024_9ACTN</name>
<reference evidence="5 6" key="1">
    <citation type="submission" date="2017-03" db="EMBL/GenBank/DDBJ databases">
        <title>Draft genome sequence of Streptomyces scabrisporus NF3, endophyte isolated from Amphipterygium adstringens.</title>
        <authorList>
            <person name="Vazquez M."/>
            <person name="Ceapa C.D."/>
            <person name="Rodriguez Luna D."/>
            <person name="Sanchez Esquivel S."/>
        </authorList>
    </citation>
    <scope>NUCLEOTIDE SEQUENCE [LARGE SCALE GENOMIC DNA]</scope>
    <source>
        <strain evidence="5 6">NF3</strain>
    </source>
</reference>